<accession>A0ABQ9IH41</accession>
<dbReference type="Proteomes" id="UP001159363">
    <property type="component" value="Chromosome 1"/>
</dbReference>
<dbReference type="EMBL" id="JARBHB010000001">
    <property type="protein sequence ID" value="KAJ8896010.1"/>
    <property type="molecule type" value="Genomic_DNA"/>
</dbReference>
<sequence>MINSRISASPIRDSDDHKNMGNQCAIPYCTRVSSHHFVCDHCIGTDIIGVIFLDVKEKDACAFCVSSALGLIITYASTGQIGDLVFISEQSFLPEDASCPQEDPEKFVHAFKFKFKSTQVPKALQLSRVKAQLHGEASKGYILEQKKTRVWKLLTCLVTVIQSIIPPEGTETSFYREASEKILHLEAGRCIEIKVQAPIKIATPMSSDNKMHDITLNCGSGFLCWVLTRHVLHDISVGTSDITVHTQVLSLSHDTLRWCHDMDSSESYFSARCLPKWQLLLQRPPLLYCVNEDNEENEVNVSKTYRNFFRMCSSDFQFLVAKVTAAIAKQDTNMKEAIPPPVRLAITLRFIATVYNHLLVFGMSYSSLSHLFRVSMSQVAKIIPECCDAVYNKIAQEFEDTWNFPNCIGALDGKHVVIQAPASSGSVYFNYKGTHSEVLLAVVDAKVADDGVYNQSALPALLEGEAYNIPGSEPLKGRMKPVPFAVLADDAFVMTPRILKPFRFRNQLGDIRVYNYRHPSYSVLRTLICTLHNFLLTRKTNYVTATTFDTHVRVSQKEGSPGNNLHTLQTLKPQNVPHFCKEVRNELKHYFMSPDGEIEWQDNGVLSSESEDEMDLGTVAKGKHDLLVKTEAKAQTGFFKSNKKQHPMFPFFEEKIKFDEYGEIISITLSLEIDMWRSPDKCNHDYVSSVHISVLHQAGSAPSMISISSRVLTGYIRCVRTNTDSPVLYCSPQFESRANPPSKMSEPAAKTTRVFKVRLGIAPPSTPASSKCCSRQPLASPPVTFRLAAQARHEPAVATYESTWGCIPTIKALCYDNPPGPCSCCPPDGETSPPSSLPLFIFSHEEAAIDASPSGPARHHSPLVQGKLSASPTKTFAEDTNHHSAFGTPGSTSTTRLHQHHQQWVPTTMTGAAAQPE</sequence>
<reference evidence="2 3" key="1">
    <citation type="submission" date="2023-02" db="EMBL/GenBank/DDBJ databases">
        <title>LHISI_Scaffold_Assembly.</title>
        <authorList>
            <person name="Stuart O.P."/>
            <person name="Cleave R."/>
            <person name="Magrath M.J.L."/>
            <person name="Mikheyev A.S."/>
        </authorList>
    </citation>
    <scope>NUCLEOTIDE SEQUENCE [LARGE SCALE GENOMIC DNA]</scope>
    <source>
        <strain evidence="2">Daus_M_001</strain>
        <tissue evidence="2">Leg muscle</tissue>
    </source>
</reference>
<keyword evidence="3" id="KW-1185">Reference proteome</keyword>
<comment type="caution">
    <text evidence="2">The sequence shown here is derived from an EMBL/GenBank/DDBJ whole genome shotgun (WGS) entry which is preliminary data.</text>
</comment>
<protein>
    <recommendedName>
        <fullName evidence="4">DDE Tnp4 domain-containing protein</fullName>
    </recommendedName>
</protein>
<organism evidence="2 3">
    <name type="scientific">Dryococelus australis</name>
    <dbReference type="NCBI Taxonomy" id="614101"/>
    <lineage>
        <taxon>Eukaryota</taxon>
        <taxon>Metazoa</taxon>
        <taxon>Ecdysozoa</taxon>
        <taxon>Arthropoda</taxon>
        <taxon>Hexapoda</taxon>
        <taxon>Insecta</taxon>
        <taxon>Pterygota</taxon>
        <taxon>Neoptera</taxon>
        <taxon>Polyneoptera</taxon>
        <taxon>Phasmatodea</taxon>
        <taxon>Verophasmatodea</taxon>
        <taxon>Anareolatae</taxon>
        <taxon>Phasmatidae</taxon>
        <taxon>Eurycanthinae</taxon>
        <taxon>Dryococelus</taxon>
    </lineage>
</organism>
<feature type="compositionally biased region" description="Polar residues" evidence="1">
    <location>
        <begin position="889"/>
        <end position="910"/>
    </location>
</feature>
<evidence type="ECO:0000256" key="1">
    <source>
        <dbReference type="SAM" id="MobiDB-lite"/>
    </source>
</evidence>
<evidence type="ECO:0000313" key="2">
    <source>
        <dbReference type="EMBL" id="KAJ8896010.1"/>
    </source>
</evidence>
<evidence type="ECO:0008006" key="4">
    <source>
        <dbReference type="Google" id="ProtNLM"/>
    </source>
</evidence>
<gene>
    <name evidence="2" type="ORF">PR048_001351</name>
</gene>
<feature type="region of interest" description="Disordered" evidence="1">
    <location>
        <begin position="874"/>
        <end position="917"/>
    </location>
</feature>
<name>A0ABQ9IH41_9NEOP</name>
<evidence type="ECO:0000313" key="3">
    <source>
        <dbReference type="Proteomes" id="UP001159363"/>
    </source>
</evidence>
<proteinExistence type="predicted"/>